<comment type="caution">
    <text evidence="3">The sequence shown here is derived from an EMBL/GenBank/DDBJ whole genome shotgun (WGS) entry which is preliminary data.</text>
</comment>
<keyword evidence="1" id="KW-0472">Membrane</keyword>
<feature type="transmembrane region" description="Helical" evidence="1">
    <location>
        <begin position="450"/>
        <end position="467"/>
    </location>
</feature>
<keyword evidence="1" id="KW-0812">Transmembrane</keyword>
<protein>
    <recommendedName>
        <fullName evidence="5">LVIVD repeat-containing protein</fullName>
    </recommendedName>
</protein>
<dbReference type="InterPro" id="IPR013211">
    <property type="entry name" value="LVIVD"/>
</dbReference>
<evidence type="ECO:0008006" key="5">
    <source>
        <dbReference type="Google" id="ProtNLM"/>
    </source>
</evidence>
<reference evidence="4" key="1">
    <citation type="journal article" date="2019" name="Int. J. Syst. Evol. Microbiol.">
        <title>The Global Catalogue of Microorganisms (GCM) 10K type strain sequencing project: providing services to taxonomists for standard genome sequencing and annotation.</title>
        <authorList>
            <consortium name="The Broad Institute Genomics Platform"/>
            <consortium name="The Broad Institute Genome Sequencing Center for Infectious Disease"/>
            <person name="Wu L."/>
            <person name="Ma J."/>
        </authorList>
    </citation>
    <scope>NUCLEOTIDE SEQUENCE [LARGE SCALE GENOMIC DNA]</scope>
    <source>
        <strain evidence="4">JCM 11813</strain>
    </source>
</reference>
<name>A0ABP4FA86_9ACTN</name>
<dbReference type="Pfam" id="PF08309">
    <property type="entry name" value="LVIVD"/>
    <property type="match status" value="1"/>
</dbReference>
<proteinExistence type="predicted"/>
<sequence length="492" mass="52294">MLVVRSLAVAALVALTVGLGAAPSSAEDDSLLASGNVAHIGAHPTQAGISGCFLWTAPVFVTSGLDSVRVWDVSDAAHPAEVGVLPSLQFENEAMNCGERRTADGVRRFALIGVDSYQASPDDIQHANVGGGELVVVDVTDPASPRVLSRAPATTSTHTVTCVDQRNCTYVYSAGEDGHFSIIDLRDLDHPREVDADRTTAGVQPFASPTAGHKWNFDAAGIGTHTGWGGASMWDTSKPARPRLLTTTGKAGRGTDPRYEGWNDFILHNSFRPNADAFRPGSRPAFRNGNVLLVTEEDYEQTDCTRAGSFQAWWVKRLDGSRSAIVPLDKVELADLGNFPLPQGSFCSSHWFSNRNGIVAVGYYGGGLQLVDARHPRHLSSFGYAIWPASEVWDAMWVPVYDGTGRQTGRTTNILYTIDAVRGLDVYAVDVPGDGIGALPSSRVGRASDAALPIGLVGGAVALALAVRRRANRVPARTTGGIASLPCEQPPQ</sequence>
<feature type="chain" id="PRO_5047519104" description="LVIVD repeat-containing protein" evidence="2">
    <location>
        <begin position="27"/>
        <end position="492"/>
    </location>
</feature>
<evidence type="ECO:0000256" key="2">
    <source>
        <dbReference type="SAM" id="SignalP"/>
    </source>
</evidence>
<feature type="signal peptide" evidence="2">
    <location>
        <begin position="1"/>
        <end position="26"/>
    </location>
</feature>
<evidence type="ECO:0000313" key="3">
    <source>
        <dbReference type="EMBL" id="GAA1163438.1"/>
    </source>
</evidence>
<dbReference type="SUPFAM" id="SSF50978">
    <property type="entry name" value="WD40 repeat-like"/>
    <property type="match status" value="1"/>
</dbReference>
<dbReference type="Proteomes" id="UP001499979">
    <property type="component" value="Unassembled WGS sequence"/>
</dbReference>
<dbReference type="InterPro" id="IPR036322">
    <property type="entry name" value="WD40_repeat_dom_sf"/>
</dbReference>
<dbReference type="RefSeq" id="WP_343910751.1">
    <property type="nucleotide sequence ID" value="NZ_BAAAJE010000030.1"/>
</dbReference>
<evidence type="ECO:0000313" key="4">
    <source>
        <dbReference type="Proteomes" id="UP001499979"/>
    </source>
</evidence>
<keyword evidence="1" id="KW-1133">Transmembrane helix</keyword>
<accession>A0ABP4FA86</accession>
<organism evidence="3 4">
    <name type="scientific">Nocardioides aquiterrae</name>
    <dbReference type="NCBI Taxonomy" id="203799"/>
    <lineage>
        <taxon>Bacteria</taxon>
        <taxon>Bacillati</taxon>
        <taxon>Actinomycetota</taxon>
        <taxon>Actinomycetes</taxon>
        <taxon>Propionibacteriales</taxon>
        <taxon>Nocardioidaceae</taxon>
        <taxon>Nocardioides</taxon>
    </lineage>
</organism>
<keyword evidence="4" id="KW-1185">Reference proteome</keyword>
<dbReference type="EMBL" id="BAAAJE010000030">
    <property type="protein sequence ID" value="GAA1163438.1"/>
    <property type="molecule type" value="Genomic_DNA"/>
</dbReference>
<gene>
    <name evidence="3" type="ORF">GCM10009606_46530</name>
</gene>
<keyword evidence="2" id="KW-0732">Signal</keyword>
<evidence type="ECO:0000256" key="1">
    <source>
        <dbReference type="SAM" id="Phobius"/>
    </source>
</evidence>